<evidence type="ECO:0000313" key="2">
    <source>
        <dbReference type="Proteomes" id="UP000053593"/>
    </source>
</evidence>
<gene>
    <name evidence="1" type="ORF">GYMLUDRAFT_182090</name>
</gene>
<name>A0A0D0AKY1_9AGAR</name>
<reference evidence="1 2" key="1">
    <citation type="submission" date="2014-04" db="EMBL/GenBank/DDBJ databases">
        <title>Evolutionary Origins and Diversification of the Mycorrhizal Mutualists.</title>
        <authorList>
            <consortium name="DOE Joint Genome Institute"/>
            <consortium name="Mycorrhizal Genomics Consortium"/>
            <person name="Kohler A."/>
            <person name="Kuo A."/>
            <person name="Nagy L.G."/>
            <person name="Floudas D."/>
            <person name="Copeland A."/>
            <person name="Barry K.W."/>
            <person name="Cichocki N."/>
            <person name="Veneault-Fourrey C."/>
            <person name="LaButti K."/>
            <person name="Lindquist E.A."/>
            <person name="Lipzen A."/>
            <person name="Lundell T."/>
            <person name="Morin E."/>
            <person name="Murat C."/>
            <person name="Riley R."/>
            <person name="Ohm R."/>
            <person name="Sun H."/>
            <person name="Tunlid A."/>
            <person name="Henrissat B."/>
            <person name="Grigoriev I.V."/>
            <person name="Hibbett D.S."/>
            <person name="Martin F."/>
        </authorList>
    </citation>
    <scope>NUCLEOTIDE SEQUENCE [LARGE SCALE GENOMIC DNA]</scope>
    <source>
        <strain evidence="1 2">FD-317 M1</strain>
    </source>
</reference>
<dbReference type="HOGENOM" id="CLU_146429_0_0_1"/>
<dbReference type="EMBL" id="KN834879">
    <property type="protein sequence ID" value="KIK50905.1"/>
    <property type="molecule type" value="Genomic_DNA"/>
</dbReference>
<dbReference type="AlphaFoldDB" id="A0A0D0AKY1"/>
<sequence>HEGHMAQFSLTQGARHIPAHAKQLSYGVSYVKNLTDGIKIEHDEDVIGISAILWDLILSTMPVEITQPVIKELANTSVPHMASKWVQPGKGYCLKMGNLQYIFGGASHSPPEVYLTQGYSA</sequence>
<dbReference type="Proteomes" id="UP000053593">
    <property type="component" value="Unassembled WGS sequence"/>
</dbReference>
<protein>
    <submittedName>
        <fullName evidence="1">Uncharacterized protein</fullName>
    </submittedName>
</protein>
<organism evidence="1 2">
    <name type="scientific">Collybiopsis luxurians FD-317 M1</name>
    <dbReference type="NCBI Taxonomy" id="944289"/>
    <lineage>
        <taxon>Eukaryota</taxon>
        <taxon>Fungi</taxon>
        <taxon>Dikarya</taxon>
        <taxon>Basidiomycota</taxon>
        <taxon>Agaricomycotina</taxon>
        <taxon>Agaricomycetes</taxon>
        <taxon>Agaricomycetidae</taxon>
        <taxon>Agaricales</taxon>
        <taxon>Marasmiineae</taxon>
        <taxon>Omphalotaceae</taxon>
        <taxon>Collybiopsis</taxon>
        <taxon>Collybiopsis luxurians</taxon>
    </lineage>
</organism>
<keyword evidence="2" id="KW-1185">Reference proteome</keyword>
<proteinExistence type="predicted"/>
<evidence type="ECO:0000313" key="1">
    <source>
        <dbReference type="EMBL" id="KIK50905.1"/>
    </source>
</evidence>
<feature type="non-terminal residue" evidence="1">
    <location>
        <position position="1"/>
    </location>
</feature>
<dbReference type="OrthoDB" id="2684108at2759"/>
<accession>A0A0D0AKY1</accession>